<evidence type="ECO:0000256" key="1">
    <source>
        <dbReference type="SAM" id="Phobius"/>
    </source>
</evidence>
<keyword evidence="1" id="KW-1133">Transmembrane helix</keyword>
<dbReference type="Proteomes" id="UP000887564">
    <property type="component" value="Unplaced"/>
</dbReference>
<keyword evidence="1" id="KW-0472">Membrane</keyword>
<accession>A0A914RHM8</accession>
<name>A0A914RHM8_PAREQ</name>
<feature type="transmembrane region" description="Helical" evidence="1">
    <location>
        <begin position="6"/>
        <end position="26"/>
    </location>
</feature>
<proteinExistence type="predicted"/>
<evidence type="ECO:0000313" key="2">
    <source>
        <dbReference type="Proteomes" id="UP000887564"/>
    </source>
</evidence>
<evidence type="ECO:0000313" key="3">
    <source>
        <dbReference type="WBParaSite" id="PEQ_0000582501-mRNA-1"/>
    </source>
</evidence>
<dbReference type="WBParaSite" id="PEQ_0000582501-mRNA-1">
    <property type="protein sequence ID" value="PEQ_0000582501-mRNA-1"/>
    <property type="gene ID" value="PEQ_0000582501"/>
</dbReference>
<keyword evidence="2" id="KW-1185">Reference proteome</keyword>
<sequence>MSSVILYPLMPVAIHYIFLSSFYATYSGETTVSGIRSYTFETPYEVFDATLDENRGFRYENAERVNYFKEWDPCPNKTTFHNCSLLPFVDCSKRRNFCSECCDGNYVDGTYLLPPGMFPLKCYPGNSVFATVEV</sequence>
<protein>
    <submittedName>
        <fullName evidence="3">ShKT domain-containing protein</fullName>
    </submittedName>
</protein>
<reference evidence="3" key="1">
    <citation type="submission" date="2022-11" db="UniProtKB">
        <authorList>
            <consortium name="WormBaseParasite"/>
        </authorList>
    </citation>
    <scope>IDENTIFICATION</scope>
</reference>
<dbReference type="AlphaFoldDB" id="A0A914RHM8"/>
<organism evidence="2 3">
    <name type="scientific">Parascaris equorum</name>
    <name type="common">Equine roundworm</name>
    <dbReference type="NCBI Taxonomy" id="6256"/>
    <lineage>
        <taxon>Eukaryota</taxon>
        <taxon>Metazoa</taxon>
        <taxon>Ecdysozoa</taxon>
        <taxon>Nematoda</taxon>
        <taxon>Chromadorea</taxon>
        <taxon>Rhabditida</taxon>
        <taxon>Spirurina</taxon>
        <taxon>Ascaridomorpha</taxon>
        <taxon>Ascaridoidea</taxon>
        <taxon>Ascarididae</taxon>
        <taxon>Parascaris</taxon>
    </lineage>
</organism>
<keyword evidence="1" id="KW-0812">Transmembrane</keyword>